<organism evidence="2 3">
    <name type="scientific">Candidatus Methylocalor cossyra</name>
    <dbReference type="NCBI Taxonomy" id="3108543"/>
    <lineage>
        <taxon>Bacteria</taxon>
        <taxon>Pseudomonadati</taxon>
        <taxon>Pseudomonadota</taxon>
        <taxon>Gammaproteobacteria</taxon>
        <taxon>Methylococcales</taxon>
        <taxon>Methylococcaceae</taxon>
        <taxon>Candidatus Methylocalor</taxon>
    </lineage>
</organism>
<accession>A0ABM9NLY3</accession>
<feature type="region of interest" description="Disordered" evidence="1">
    <location>
        <begin position="543"/>
        <end position="573"/>
    </location>
</feature>
<feature type="compositionally biased region" description="Basic and acidic residues" evidence="1">
    <location>
        <begin position="554"/>
        <end position="568"/>
    </location>
</feature>
<evidence type="ECO:0000313" key="3">
    <source>
        <dbReference type="Proteomes" id="UP001497493"/>
    </source>
</evidence>
<dbReference type="Gene3D" id="2.60.120.380">
    <property type="match status" value="3"/>
</dbReference>
<gene>
    <name evidence="2" type="ORF">MECH1_V1_2869</name>
</gene>
<feature type="region of interest" description="Disordered" evidence="1">
    <location>
        <begin position="690"/>
        <end position="713"/>
    </location>
</feature>
<evidence type="ECO:0000313" key="2">
    <source>
        <dbReference type="EMBL" id="CAL1241645.1"/>
    </source>
</evidence>
<dbReference type="Proteomes" id="UP001497493">
    <property type="component" value="Chromosome"/>
</dbReference>
<dbReference type="RefSeq" id="WP_348758148.1">
    <property type="nucleotide sequence ID" value="NZ_OZ026884.1"/>
</dbReference>
<feature type="region of interest" description="Disordered" evidence="1">
    <location>
        <begin position="938"/>
        <end position="957"/>
    </location>
</feature>
<protein>
    <recommendedName>
        <fullName evidence="4">Peptidase C-terminal archaeal/bacterial domain-containing protein</fullName>
    </recommendedName>
</protein>
<dbReference type="EMBL" id="OZ026884">
    <property type="protein sequence ID" value="CAL1241645.1"/>
    <property type="molecule type" value="Genomic_DNA"/>
</dbReference>
<evidence type="ECO:0008006" key="4">
    <source>
        <dbReference type="Google" id="ProtNLM"/>
    </source>
</evidence>
<reference evidence="2 3" key="1">
    <citation type="submission" date="2024-04" db="EMBL/GenBank/DDBJ databases">
        <authorList>
            <person name="Cremers G."/>
        </authorList>
    </citation>
    <scope>NUCLEOTIDE SEQUENCE [LARGE SCALE GENOMIC DNA]</scope>
    <source>
        <strain evidence="2">MeCH1-AG</strain>
    </source>
</reference>
<keyword evidence="3" id="KW-1185">Reference proteome</keyword>
<feature type="compositionally biased region" description="Pro residues" evidence="1">
    <location>
        <begin position="939"/>
        <end position="949"/>
    </location>
</feature>
<name>A0ABM9NLY3_9GAMM</name>
<proteinExistence type="predicted"/>
<sequence>MRYLPVVAFVLVCLWGPSGYGSVSEQEPNSPVTGAALFLSETGCTTDPAKYNYDPDNNPNPIPICTTQTYVTRNTPYDPNNPNPYGDVSLDPRLANKLPSNDELIGQLGGTRDFDWYYIDVTDPHQAVTPVYFSCDKKYGFYHEGFKADETPPEPYWTINYYYDPDSRTPEGLVEQSSYVVYKEMCKRGDAETKGPFRFQMNTERPGRYYIRIWGRYVGQRTEADAPTTTTVVQKQDDNRVYVTTVSSTGVELTVNSGGNSIQNKLDIGQSTTIGTVSVTLQSTTVAAKLNIDGTEVTIPDGGTQVVDGSTVKVSSVTNNIATVTITSGSVTETRTIVTDWIDSIAGKRVRLVSTTLEARLNVGGADRTVAQGDSFNAPGGTKAVDVEVRVKRFIDQVVVHTADYGLRLYTAKIGGELEPNDGMVEAYPLTSGTSVTAQLSSMYDQDWFSIDNDITRNSTKKISFYFNCKGQIGTVYILSAYDALGVLQSNYEVKAEQCNGPGGYSFTIDAPVTARYYFVVSSPTYTNTNQFTQSDYSVLAVASDKTPPPPDVPSRKEGDLEPNDKPVDAVPLPKNVGVTGQLATNLDQDWYYFFYDTSQDPPGATALTFTCTAPADSGAVYEISAYNPQNVLQNSYVVSAAQCSASGGFKFSLNTVVSGKYLLLVNYPAGSDPAKPNPFSQADYTLRWTPPAAGGGDNGPPKAPARLPGELEPNDTLPNAYPLTNEQAVTAQLASIDDLDYYYYDNDIGKNPSGVTPLYFKCAAPSGEGGQNNGGGVVYGLSTFNPQGVLQQTYTVGAAQCSVPGGFRFEMNTPATARYYLLVAGPPNKDPAAFSSADYTLSTFLNLAAEVPLSVAGNLRNAAIVKQAKVGRDSFSVKVGRCGTKKGIVKLTGSNLFLGKPDKNAQVKIQIGAWSCVSDTKEMAIDTSKPNQYRYLYPAPPPPQPPQPKRTRIAGG</sequence>
<evidence type="ECO:0000256" key="1">
    <source>
        <dbReference type="SAM" id="MobiDB-lite"/>
    </source>
</evidence>